<dbReference type="FunFam" id="3.40.50.150:FF:000057">
    <property type="entry name" value="O-methyltransferase ZRP4"/>
    <property type="match status" value="1"/>
</dbReference>
<sequence length="371" mass="41770">MYKKLICTKLMDLVDGQGASDELSRLQSHLYKNILSFTDSMSLYCAIQLGIPDIIHKHGQPITLKQLASKLRIHPQKTSCMHRLMRLLVYSGFITKTAAVVHEDQEEEEAYALTASSRVVLEDKVTGLSPLVQAILDPAVVNSWYSLGDWFRGTELTPFVKAHGMGFFDYCNQNQEYGITFDEGMASDSRLMSKVIKDYKTIFEGLDSLVDVGGGSGTVSRIISEAFPHIKCTVFDLPQVVANLPDDKNLKYVGGDMFQSIPAADAILMKWILHDWSDEECINILKRCKEAIRSKGKDGKIVIIDVVIDEEEEEHDITKAKLFLDALMMILLTGKERTKKEWEKLFLDAGFSHYKIVASYGLKSLIEVYPN</sequence>
<dbReference type="GO" id="GO:0008171">
    <property type="term" value="F:O-methyltransferase activity"/>
    <property type="evidence" value="ECO:0007669"/>
    <property type="project" value="InterPro"/>
</dbReference>
<dbReference type="PIRSF" id="PIRSF005739">
    <property type="entry name" value="O-mtase"/>
    <property type="match status" value="1"/>
</dbReference>
<reference evidence="7" key="1">
    <citation type="submission" date="2020-12" db="EMBL/GenBank/DDBJ databases">
        <title>WGS assembly of Carya illinoinensis cv. Pawnee.</title>
        <authorList>
            <person name="Platts A."/>
            <person name="Shu S."/>
            <person name="Wright S."/>
            <person name="Barry K."/>
            <person name="Edger P."/>
            <person name="Pires J.C."/>
            <person name="Schmutz J."/>
        </authorList>
    </citation>
    <scope>NUCLEOTIDE SEQUENCE</scope>
    <source>
        <tissue evidence="7">Leaf</tissue>
    </source>
</reference>
<protein>
    <submittedName>
        <fullName evidence="7">Uncharacterized protein</fullName>
    </submittedName>
</protein>
<evidence type="ECO:0000259" key="4">
    <source>
        <dbReference type="Pfam" id="PF00891"/>
    </source>
</evidence>
<dbReference type="Pfam" id="PF08100">
    <property type="entry name" value="Dimerisation"/>
    <property type="match status" value="1"/>
</dbReference>
<dbReference type="Proteomes" id="UP000811246">
    <property type="component" value="Unassembled WGS sequence"/>
</dbReference>
<dbReference type="PROSITE" id="PS51683">
    <property type="entry name" value="SAM_OMT_II"/>
    <property type="match status" value="1"/>
</dbReference>
<evidence type="ECO:0000256" key="2">
    <source>
        <dbReference type="ARBA" id="ARBA00022679"/>
    </source>
</evidence>
<comment type="caution">
    <text evidence="7">The sequence shown here is derived from an EMBL/GenBank/DDBJ whole genome shotgun (WGS) entry which is preliminary data.</text>
</comment>
<dbReference type="PANTHER" id="PTHR11746">
    <property type="entry name" value="O-METHYLTRANSFERASE"/>
    <property type="match status" value="1"/>
</dbReference>
<dbReference type="GO" id="GO:0008757">
    <property type="term" value="F:S-adenosylmethionine-dependent methyltransferase activity"/>
    <property type="evidence" value="ECO:0007669"/>
    <property type="project" value="UniProtKB-ARBA"/>
</dbReference>
<keyword evidence="3" id="KW-0949">S-adenosyl-L-methionine</keyword>
<keyword evidence="8" id="KW-1185">Reference proteome</keyword>
<name>A0A8T1PBV8_CARIL</name>
<dbReference type="Pfam" id="PF00891">
    <property type="entry name" value="Methyltransf_2"/>
    <property type="match status" value="1"/>
</dbReference>
<keyword evidence="1" id="KW-0489">Methyltransferase</keyword>
<dbReference type="InterPro" id="IPR016461">
    <property type="entry name" value="COMT-like"/>
</dbReference>
<dbReference type="GO" id="GO:0032259">
    <property type="term" value="P:methylation"/>
    <property type="evidence" value="ECO:0007669"/>
    <property type="project" value="UniProtKB-KW"/>
</dbReference>
<dbReference type="GO" id="GO:0009717">
    <property type="term" value="P:isoflavonoid biosynthetic process"/>
    <property type="evidence" value="ECO:0007669"/>
    <property type="project" value="UniProtKB-ARBA"/>
</dbReference>
<feature type="domain" description="O-methyltransferase dimerisation" evidence="5">
    <location>
        <begin position="34"/>
        <end position="122"/>
    </location>
</feature>
<dbReference type="AlphaFoldDB" id="A0A8T1PBV8"/>
<dbReference type="GO" id="GO:0046983">
    <property type="term" value="F:protein dimerization activity"/>
    <property type="evidence" value="ECO:0007669"/>
    <property type="project" value="InterPro"/>
</dbReference>
<dbReference type="InterPro" id="IPR012967">
    <property type="entry name" value="COMT_dimerisation"/>
</dbReference>
<dbReference type="Proteomes" id="UP000811609">
    <property type="component" value="Chromosome 10"/>
</dbReference>
<evidence type="ECO:0000313" key="6">
    <source>
        <dbReference type="EMBL" id="KAG6621610.1"/>
    </source>
</evidence>
<evidence type="ECO:0000256" key="3">
    <source>
        <dbReference type="ARBA" id="ARBA00022691"/>
    </source>
</evidence>
<dbReference type="EMBL" id="MU228854">
    <property type="protein sequence ID" value="KAG6621610.1"/>
    <property type="molecule type" value="Genomic_DNA"/>
</dbReference>
<proteinExistence type="predicted"/>
<dbReference type="FunFam" id="1.10.10.10:FF:000213">
    <property type="entry name" value="Coniferyl alcohol 9-O-methyltransferase"/>
    <property type="match status" value="1"/>
</dbReference>
<keyword evidence="2" id="KW-0808">Transferase</keyword>
<feature type="domain" description="O-methyltransferase C-terminal" evidence="4">
    <location>
        <begin position="144"/>
        <end position="352"/>
    </location>
</feature>
<accession>A0A8T1PBV8</accession>
<evidence type="ECO:0000313" key="8">
    <source>
        <dbReference type="Proteomes" id="UP000811609"/>
    </source>
</evidence>
<organism evidence="7 8">
    <name type="scientific">Carya illinoinensis</name>
    <name type="common">Pecan</name>
    <dbReference type="NCBI Taxonomy" id="32201"/>
    <lineage>
        <taxon>Eukaryota</taxon>
        <taxon>Viridiplantae</taxon>
        <taxon>Streptophyta</taxon>
        <taxon>Embryophyta</taxon>
        <taxon>Tracheophyta</taxon>
        <taxon>Spermatophyta</taxon>
        <taxon>Magnoliopsida</taxon>
        <taxon>eudicotyledons</taxon>
        <taxon>Gunneridae</taxon>
        <taxon>Pentapetalae</taxon>
        <taxon>rosids</taxon>
        <taxon>fabids</taxon>
        <taxon>Fagales</taxon>
        <taxon>Juglandaceae</taxon>
        <taxon>Carya</taxon>
    </lineage>
</organism>
<dbReference type="EMBL" id="CM031818">
    <property type="protein sequence ID" value="KAG6638722.1"/>
    <property type="molecule type" value="Genomic_DNA"/>
</dbReference>
<dbReference type="InterPro" id="IPR001077">
    <property type="entry name" value="COMT_C"/>
</dbReference>
<gene>
    <name evidence="7" type="ORF">CIPAW_10G053800</name>
    <name evidence="6" type="ORF">I3842_Q016700</name>
</gene>
<reference evidence="6" key="2">
    <citation type="submission" date="2021-01" db="EMBL/GenBank/DDBJ databases">
        <authorList>
            <person name="Lovell J.T."/>
            <person name="Bentley N."/>
            <person name="Bhattarai G."/>
            <person name="Jenkins J.W."/>
            <person name="Sreedasyam A."/>
            <person name="Alarcon Y."/>
            <person name="Bock C."/>
            <person name="Boston L."/>
            <person name="Carlson J."/>
            <person name="Cervantes K."/>
            <person name="Clermont K."/>
            <person name="Krom N."/>
            <person name="Kubenka K."/>
            <person name="Mamidi S."/>
            <person name="Mattison C."/>
            <person name="Monteros M."/>
            <person name="Pisani C."/>
            <person name="Plott C."/>
            <person name="Rajasekar S."/>
            <person name="Rhein H.S."/>
            <person name="Rohla C."/>
            <person name="Song M."/>
            <person name="Hilaire R.S."/>
            <person name="Shu S."/>
            <person name="Wells L."/>
            <person name="Wang X."/>
            <person name="Webber J."/>
            <person name="Heerema R.J."/>
            <person name="Klein P."/>
            <person name="Conner P."/>
            <person name="Grauke L."/>
            <person name="Grimwood J."/>
            <person name="Schmutz J."/>
            <person name="Randall J.J."/>
        </authorList>
    </citation>
    <scope>NUCLEOTIDE SEQUENCE</scope>
    <source>
        <tissue evidence="6">Leaf</tissue>
    </source>
</reference>
<evidence type="ECO:0000256" key="1">
    <source>
        <dbReference type="ARBA" id="ARBA00022603"/>
    </source>
</evidence>
<evidence type="ECO:0000259" key="5">
    <source>
        <dbReference type="Pfam" id="PF08100"/>
    </source>
</evidence>
<evidence type="ECO:0000313" key="7">
    <source>
        <dbReference type="EMBL" id="KAG6638722.1"/>
    </source>
</evidence>